<protein>
    <submittedName>
        <fullName evidence="1">Uncharacterized protein</fullName>
    </submittedName>
</protein>
<dbReference type="Proteomes" id="UP001381693">
    <property type="component" value="Unassembled WGS sequence"/>
</dbReference>
<dbReference type="EMBL" id="JAXCGZ010011774">
    <property type="protein sequence ID" value="KAK7074148.1"/>
    <property type="molecule type" value="Genomic_DNA"/>
</dbReference>
<gene>
    <name evidence="1" type="ORF">SK128_019506</name>
</gene>
<accession>A0AAN8X4E0</accession>
<proteinExistence type="predicted"/>
<keyword evidence="2" id="KW-1185">Reference proteome</keyword>
<sequence length="80" mass="9279">MCNEAGISFEQDKTIVFTLSLEYRVQGLFIPLENNYQGYIRIPLVPDQNTVVIAKEIQKLLPVTKKKVILRYPQHMSISR</sequence>
<name>A0AAN8X4E0_HALRR</name>
<dbReference type="AlphaFoldDB" id="A0AAN8X4E0"/>
<evidence type="ECO:0000313" key="2">
    <source>
        <dbReference type="Proteomes" id="UP001381693"/>
    </source>
</evidence>
<organism evidence="1 2">
    <name type="scientific">Halocaridina rubra</name>
    <name type="common">Hawaiian red shrimp</name>
    <dbReference type="NCBI Taxonomy" id="373956"/>
    <lineage>
        <taxon>Eukaryota</taxon>
        <taxon>Metazoa</taxon>
        <taxon>Ecdysozoa</taxon>
        <taxon>Arthropoda</taxon>
        <taxon>Crustacea</taxon>
        <taxon>Multicrustacea</taxon>
        <taxon>Malacostraca</taxon>
        <taxon>Eumalacostraca</taxon>
        <taxon>Eucarida</taxon>
        <taxon>Decapoda</taxon>
        <taxon>Pleocyemata</taxon>
        <taxon>Caridea</taxon>
        <taxon>Atyoidea</taxon>
        <taxon>Atyidae</taxon>
        <taxon>Halocaridina</taxon>
    </lineage>
</organism>
<reference evidence="1 2" key="1">
    <citation type="submission" date="2023-11" db="EMBL/GenBank/DDBJ databases">
        <title>Halocaridina rubra genome assembly.</title>
        <authorList>
            <person name="Smith C."/>
        </authorList>
    </citation>
    <scope>NUCLEOTIDE SEQUENCE [LARGE SCALE GENOMIC DNA]</scope>
    <source>
        <strain evidence="1">EP-1</strain>
        <tissue evidence="1">Whole</tissue>
    </source>
</reference>
<evidence type="ECO:0000313" key="1">
    <source>
        <dbReference type="EMBL" id="KAK7074148.1"/>
    </source>
</evidence>
<comment type="caution">
    <text evidence="1">The sequence shown here is derived from an EMBL/GenBank/DDBJ whole genome shotgun (WGS) entry which is preliminary data.</text>
</comment>